<dbReference type="EMBL" id="FOQG01000006">
    <property type="protein sequence ID" value="SFI26482.1"/>
    <property type="molecule type" value="Genomic_DNA"/>
</dbReference>
<dbReference type="Proteomes" id="UP000198649">
    <property type="component" value="Unassembled WGS sequence"/>
</dbReference>
<keyword evidence="2" id="KW-1185">Reference proteome</keyword>
<sequence length="74" mass="7731">MKASHSIRPVFDDPNLVSVAGLVPAMRLAESAGLHDLLEDRLSIDSANATAKTTAVIAGMLAGADCIDDLDLLR</sequence>
<gene>
    <name evidence="1" type="ORF">SAMN05216561_106252</name>
</gene>
<dbReference type="AlphaFoldDB" id="A0A1I3GT38"/>
<evidence type="ECO:0008006" key="3">
    <source>
        <dbReference type="Google" id="ProtNLM"/>
    </source>
</evidence>
<protein>
    <recommendedName>
        <fullName evidence="3">Transposase DDE domain group 1</fullName>
    </recommendedName>
</protein>
<organism evidence="1 2">
    <name type="scientific">Nocardioides psychrotolerans</name>
    <dbReference type="NCBI Taxonomy" id="1005945"/>
    <lineage>
        <taxon>Bacteria</taxon>
        <taxon>Bacillati</taxon>
        <taxon>Actinomycetota</taxon>
        <taxon>Actinomycetes</taxon>
        <taxon>Propionibacteriales</taxon>
        <taxon>Nocardioidaceae</taxon>
        <taxon>Nocardioides</taxon>
    </lineage>
</organism>
<evidence type="ECO:0000313" key="2">
    <source>
        <dbReference type="Proteomes" id="UP000198649"/>
    </source>
</evidence>
<feature type="non-terminal residue" evidence="1">
    <location>
        <position position="74"/>
    </location>
</feature>
<reference evidence="1 2" key="1">
    <citation type="submission" date="2016-10" db="EMBL/GenBank/DDBJ databases">
        <authorList>
            <person name="de Groot N.N."/>
        </authorList>
    </citation>
    <scope>NUCLEOTIDE SEQUENCE [LARGE SCALE GENOMIC DNA]</scope>
    <source>
        <strain evidence="1 2">CGMCC 1.11156</strain>
    </source>
</reference>
<name>A0A1I3GT38_9ACTN</name>
<evidence type="ECO:0000313" key="1">
    <source>
        <dbReference type="EMBL" id="SFI26482.1"/>
    </source>
</evidence>
<dbReference type="STRING" id="1005945.SAMN05216561_106252"/>
<accession>A0A1I3GT38</accession>
<proteinExistence type="predicted"/>